<feature type="binding site" evidence="12">
    <location>
        <begin position="237"/>
        <end position="239"/>
    </location>
    <ligand>
        <name>substrate</name>
    </ligand>
</feature>
<feature type="binding site" evidence="13">
    <location>
        <position position="80"/>
    </location>
    <ligand>
        <name>Zn(2+)</name>
        <dbReference type="ChEBI" id="CHEBI:29105"/>
        <label>1</label>
        <note>catalytic</note>
    </ligand>
</feature>
<dbReference type="FunFam" id="3.10.20.580:FF:000001">
    <property type="entry name" value="Ribonuclease J"/>
    <property type="match status" value="1"/>
</dbReference>
<evidence type="ECO:0000256" key="3">
    <source>
        <dbReference type="ARBA" id="ARBA00022722"/>
    </source>
</evidence>
<comment type="subunit">
    <text evidence="10">Homodimer, may be a subunit of the RNA degradosome.</text>
</comment>
<protein>
    <recommendedName>
        <fullName evidence="10">Ribonuclease J</fullName>
        <shortName evidence="10">RNase J</shortName>
        <ecNumber evidence="10">3.1.-.-</ecNumber>
    </recommendedName>
</protein>
<dbReference type="Pfam" id="PF17770">
    <property type="entry name" value="RNase_J_C"/>
    <property type="match status" value="1"/>
</dbReference>
<dbReference type="InterPro" id="IPR011108">
    <property type="entry name" value="RMMBL"/>
</dbReference>
<dbReference type="InterPro" id="IPR055132">
    <property type="entry name" value="RNase_J_b_CASP"/>
</dbReference>
<dbReference type="InterPro" id="IPR004613">
    <property type="entry name" value="RNase_J"/>
</dbReference>
<dbReference type="PIRSF" id="PIRSF004803">
    <property type="entry name" value="RnjA"/>
    <property type="match status" value="1"/>
</dbReference>
<keyword evidence="8 10" id="KW-0269">Exonuclease</keyword>
<comment type="cofactor">
    <cofactor evidence="13">
        <name>Zn(2+)</name>
        <dbReference type="ChEBI" id="CHEBI:29105"/>
    </cofactor>
    <text evidence="13">Binds 2 Zn(2+) ions per subunit. It is not clear if Zn(2+) or Mg(2+) is physiologically important.</text>
</comment>
<keyword evidence="4 13" id="KW-0479">Metal-binding</keyword>
<feature type="binding site" evidence="13">
    <location>
        <position position="78"/>
    </location>
    <ligand>
        <name>Zn(2+)</name>
        <dbReference type="ChEBI" id="CHEBI:29105"/>
        <label>2</label>
        <note>catalytic</note>
    </ligand>
</feature>
<evidence type="ECO:0000256" key="5">
    <source>
        <dbReference type="ARBA" id="ARBA00022759"/>
    </source>
</evidence>
<dbReference type="InterPro" id="IPR030854">
    <property type="entry name" value="RNase_J_bac"/>
</dbReference>
<dbReference type="CDD" id="cd07714">
    <property type="entry name" value="RNaseJ_MBL-fold"/>
    <property type="match status" value="1"/>
</dbReference>
<dbReference type="EC" id="3.1.-.-" evidence="10"/>
<feature type="binding site" evidence="13">
    <location>
        <position position="55"/>
    </location>
    <ligand>
        <name>Ca(2+)</name>
        <dbReference type="ChEBI" id="CHEBI:29108"/>
    </ligand>
</feature>
<dbReference type="EMBL" id="CP014673">
    <property type="protein sequence ID" value="ANX01479.1"/>
    <property type="molecule type" value="Genomic_DNA"/>
</dbReference>
<feature type="binding site" evidence="13">
    <location>
        <position position="83"/>
    </location>
    <ligand>
        <name>Zn(2+)</name>
        <dbReference type="ChEBI" id="CHEBI:29105"/>
        <label>1</label>
        <note>catalytic</note>
    </ligand>
</feature>
<evidence type="ECO:0000256" key="11">
    <source>
        <dbReference type="PIRSR" id="PIRSR004803-1"/>
    </source>
</evidence>
<dbReference type="PANTHER" id="PTHR43694">
    <property type="entry name" value="RIBONUCLEASE J"/>
    <property type="match status" value="1"/>
</dbReference>
<name>A0A1B1YL15_THEST</name>
<proteinExistence type="inferred from homology"/>
<feature type="active site" description="Proton donor" evidence="11">
    <location>
        <position position="200"/>
    </location>
</feature>
<feature type="binding site" evidence="13">
    <location>
        <position position="395"/>
    </location>
    <ligand>
        <name>Zn(2+)</name>
        <dbReference type="ChEBI" id="CHEBI:29105"/>
        <label>1</label>
        <note>catalytic</note>
    </ligand>
</feature>
<evidence type="ECO:0000256" key="4">
    <source>
        <dbReference type="ARBA" id="ARBA00022723"/>
    </source>
</evidence>
<keyword evidence="6 10" id="KW-0378">Hydrolase</keyword>
<dbReference type="SUPFAM" id="SSF56281">
    <property type="entry name" value="Metallo-hydrolase/oxidoreductase"/>
    <property type="match status" value="1"/>
</dbReference>
<evidence type="ECO:0000259" key="14">
    <source>
        <dbReference type="SMART" id="SM00849"/>
    </source>
</evidence>
<comment type="similarity">
    <text evidence="10">Belongs to the metallo-beta-lactamase superfamily. RNA-metabolizing metallo-beta-lactamase-like family. Bacterial RNase J subfamily.</text>
</comment>
<dbReference type="AlphaFoldDB" id="A0A1B1YL15"/>
<keyword evidence="10" id="KW-0698">rRNA processing</keyword>
<keyword evidence="3 10" id="KW-0540">Nuclease</keyword>
<dbReference type="SMART" id="SM00849">
    <property type="entry name" value="Lactamase_B"/>
    <property type="match status" value="1"/>
</dbReference>
<dbReference type="GO" id="GO:0003723">
    <property type="term" value="F:RNA binding"/>
    <property type="evidence" value="ECO:0007669"/>
    <property type="project" value="UniProtKB-UniRule"/>
</dbReference>
<keyword evidence="9 10" id="KW-0694">RNA-binding</keyword>
<comment type="function">
    <text evidence="10">An RNase that has 5'-3' exonuclease and possibly endonuclease activity. Involved in maturation of rRNA and in some organisms also mRNA maturation and/or decay.</text>
</comment>
<dbReference type="Gene3D" id="3.40.50.10710">
    <property type="entry name" value="Metallo-hydrolase/oxidoreductase"/>
    <property type="match status" value="1"/>
</dbReference>
<evidence type="ECO:0000256" key="8">
    <source>
        <dbReference type="ARBA" id="ARBA00022839"/>
    </source>
</evidence>
<dbReference type="Pfam" id="PF07521">
    <property type="entry name" value="RMMBL"/>
    <property type="match status" value="1"/>
</dbReference>
<organism evidence="15 16">
    <name type="scientific">Thermoclostridium stercorarium subsp. leptospartum DSM 9219</name>
    <dbReference type="NCBI Taxonomy" id="1346611"/>
    <lineage>
        <taxon>Bacteria</taxon>
        <taxon>Bacillati</taxon>
        <taxon>Bacillota</taxon>
        <taxon>Clostridia</taxon>
        <taxon>Eubacteriales</taxon>
        <taxon>Oscillospiraceae</taxon>
        <taxon>Thermoclostridium</taxon>
    </lineage>
</organism>
<evidence type="ECO:0000313" key="16">
    <source>
        <dbReference type="Proteomes" id="UP000092931"/>
    </source>
</evidence>
<dbReference type="GO" id="GO:0005737">
    <property type="term" value="C:cytoplasm"/>
    <property type="evidence" value="ECO:0007669"/>
    <property type="project" value="UniProtKB-SubCell"/>
</dbReference>
<keyword evidence="2 10" id="KW-0963">Cytoplasm</keyword>
<dbReference type="HAMAP" id="MF_01491">
    <property type="entry name" value="RNase_J_bact"/>
    <property type="match status" value="1"/>
</dbReference>
<evidence type="ECO:0000256" key="13">
    <source>
        <dbReference type="PIRSR" id="PIRSR004803-3"/>
    </source>
</evidence>
<accession>A0A1B1YL15</accession>
<dbReference type="InterPro" id="IPR042173">
    <property type="entry name" value="RNase_J_2"/>
</dbReference>
<feature type="binding site" evidence="10 12">
    <location>
        <begin position="369"/>
        <end position="373"/>
    </location>
    <ligand>
        <name>substrate</name>
    </ligand>
</feature>
<keyword evidence="7 13" id="KW-0862">Zinc</keyword>
<dbReference type="Pfam" id="PF00753">
    <property type="entry name" value="Lactamase_B"/>
    <property type="match status" value="1"/>
</dbReference>
<dbReference type="InterPro" id="IPR036866">
    <property type="entry name" value="RibonucZ/Hydroxyglut_hydro"/>
</dbReference>
<dbReference type="PANTHER" id="PTHR43694:SF1">
    <property type="entry name" value="RIBONUCLEASE J"/>
    <property type="match status" value="1"/>
</dbReference>
<feature type="binding site" evidence="13">
    <location>
        <position position="146"/>
    </location>
    <ligand>
        <name>Zn(2+)</name>
        <dbReference type="ChEBI" id="CHEBI:29105"/>
        <label>1</label>
        <note>catalytic</note>
    </ligand>
</feature>
<feature type="binding site" evidence="13">
    <location>
        <position position="53"/>
    </location>
    <ligand>
        <name>Ca(2+)</name>
        <dbReference type="ChEBI" id="CHEBI:29108"/>
    </ligand>
</feature>
<dbReference type="Pfam" id="PF22505">
    <property type="entry name" value="RNase_J_b_CASP"/>
    <property type="match status" value="1"/>
</dbReference>
<keyword evidence="5 10" id="KW-0255">Endonuclease</keyword>
<evidence type="ECO:0000313" key="15">
    <source>
        <dbReference type="EMBL" id="ANX01479.1"/>
    </source>
</evidence>
<dbReference type="GO" id="GO:0004521">
    <property type="term" value="F:RNA endonuclease activity"/>
    <property type="evidence" value="ECO:0007669"/>
    <property type="project" value="UniProtKB-UniRule"/>
</dbReference>
<evidence type="ECO:0000256" key="2">
    <source>
        <dbReference type="ARBA" id="ARBA00022490"/>
    </source>
</evidence>
<keyword evidence="13" id="KW-0106">Calcium</keyword>
<evidence type="ECO:0000256" key="7">
    <source>
        <dbReference type="ARBA" id="ARBA00022833"/>
    </source>
</evidence>
<dbReference type="InterPro" id="IPR041636">
    <property type="entry name" value="RNase_J_C"/>
</dbReference>
<evidence type="ECO:0000256" key="12">
    <source>
        <dbReference type="PIRSR" id="PIRSR004803-2"/>
    </source>
</evidence>
<feature type="binding site" evidence="13">
    <location>
        <position position="168"/>
    </location>
    <ligand>
        <name>Zn(2+)</name>
        <dbReference type="ChEBI" id="CHEBI:29105"/>
        <label>1</label>
        <note>catalytic</note>
    </ligand>
</feature>
<reference evidence="15 16" key="1">
    <citation type="submission" date="2016-02" db="EMBL/GenBank/DDBJ databases">
        <title>Comparison of Clostridium stercorarium subspecies using comparative genomics and transcriptomics.</title>
        <authorList>
            <person name="Schellenberg J."/>
            <person name="Thallinger G."/>
            <person name="Levin D.B."/>
            <person name="Zhang X."/>
            <person name="Alvare G."/>
            <person name="Fristensky B."/>
            <person name="Sparling R."/>
        </authorList>
    </citation>
    <scope>NUCLEOTIDE SEQUENCE [LARGE SCALE GENOMIC DNA]</scope>
    <source>
        <strain evidence="15 16">DSM 9219</strain>
    </source>
</reference>
<dbReference type="GO" id="GO:0006364">
    <property type="term" value="P:rRNA processing"/>
    <property type="evidence" value="ECO:0007669"/>
    <property type="project" value="UniProtKB-UniRule"/>
</dbReference>
<feature type="domain" description="Metallo-beta-lactamase" evidence="14">
    <location>
        <begin position="25"/>
        <end position="220"/>
    </location>
</feature>
<feature type="active site" description="Proton acceptor" evidence="11">
    <location>
        <position position="373"/>
    </location>
</feature>
<sequence>MEVIVANRKKNKLRVIPLGGLEEIGKNMTVFEYGESIIVVDCGVAFPEDEMLGIDLVIPDVTYLEKNLSKVKGIIVTHGHEDHIGALPYVLNRIPVPVYGTDLTLALIENKLVEHQMLNRAELRAVRAGQTIQLGAFKVEFIRSTHSIADSVALAIHTPVGVVLHTSDFKIDHTPIEGEPIDLARIAELGKKGVLLLMADSTNVERPGYTMSERTVGETLDNVFKDAKSRIIVATFASNIHRIQQIVNSAMKFNRKVALNGRSMINVVKTAMKLGYLNIPPDVLIDIDWIQKLPRNQIVMITTGSQGEPMSALSRIASNSHRKVSIEKGDLVIISASPIPGNEKYISRVINDLFKQGANVIYEALVEVHVSGHARQEELKLIHRLVRPKFFMPVHGEYRHLKQHANLAQSLGMPEENIFIMENGQVLELSQRKAQIAGTVQAGSILIDGLGVGDVGNIVLRDRKHLSEDGLIVVVVTVNSDGKILTTPEVISRGFVYVKESEELMDEIRELTLEIIQKNLGKRKSSYANIKNNVKDELSSYLYQKTKRKPMILPVIIEIPC</sequence>
<comment type="subcellular location">
    <subcellularLocation>
        <location evidence="1 10">Cytoplasm</location>
    </subcellularLocation>
</comment>
<dbReference type="NCBIfam" id="TIGR00649">
    <property type="entry name" value="MG423"/>
    <property type="match status" value="1"/>
</dbReference>
<dbReference type="InterPro" id="IPR001279">
    <property type="entry name" value="Metallo-B-lactamas"/>
</dbReference>
<feature type="binding site" evidence="13">
    <location>
        <position position="448"/>
    </location>
    <ligand>
        <name>Ca(2+)</name>
        <dbReference type="ChEBI" id="CHEBI:29108"/>
    </ligand>
</feature>
<dbReference type="Gene3D" id="3.60.15.10">
    <property type="entry name" value="Ribonuclease Z/Hydroxyacylglutathione hydrolase-like"/>
    <property type="match status" value="1"/>
</dbReference>
<evidence type="ECO:0000256" key="6">
    <source>
        <dbReference type="ARBA" id="ARBA00022801"/>
    </source>
</evidence>
<evidence type="ECO:0000256" key="10">
    <source>
        <dbReference type="HAMAP-Rule" id="MF_01491"/>
    </source>
</evidence>
<dbReference type="Proteomes" id="UP000092931">
    <property type="component" value="Chromosome"/>
</dbReference>
<comment type="cofactor">
    <cofactor evidence="13">
        <name>Ca(2+)</name>
        <dbReference type="ChEBI" id="CHEBI:29108"/>
    </cofactor>
    <text evidence="13">Binds 1 Ca(2+) cation per subunit. Seen in 1 crystal structure, it is not clear if it is physiologically important.</text>
</comment>
<dbReference type="GO" id="GO:0004534">
    <property type="term" value="F:5'-3' RNA exonuclease activity"/>
    <property type="evidence" value="ECO:0007669"/>
    <property type="project" value="UniProtKB-UniRule"/>
</dbReference>
<dbReference type="Gene3D" id="3.10.20.580">
    <property type="match status" value="1"/>
</dbReference>
<gene>
    <name evidence="10" type="primary">rnj</name>
    <name evidence="15" type="ORF">CSTERLE_07795</name>
</gene>
<feature type="binding site" evidence="13">
    <location>
        <position position="82"/>
    </location>
    <ligand>
        <name>Zn(2+)</name>
        <dbReference type="ChEBI" id="CHEBI:29105"/>
        <label>1</label>
        <note>catalytic</note>
    </ligand>
</feature>
<evidence type="ECO:0000256" key="9">
    <source>
        <dbReference type="ARBA" id="ARBA00022884"/>
    </source>
</evidence>
<evidence type="ECO:0000256" key="1">
    <source>
        <dbReference type="ARBA" id="ARBA00004496"/>
    </source>
</evidence>
<dbReference type="GO" id="GO:0008270">
    <property type="term" value="F:zinc ion binding"/>
    <property type="evidence" value="ECO:0007669"/>
    <property type="project" value="InterPro"/>
</dbReference>